<accession>A0ACA9S6I4</accession>
<feature type="non-terminal residue" evidence="1">
    <location>
        <position position="54"/>
    </location>
</feature>
<protein>
    <submittedName>
        <fullName evidence="1">10704_t:CDS:1</fullName>
    </submittedName>
</protein>
<evidence type="ECO:0000313" key="1">
    <source>
        <dbReference type="EMBL" id="CAG8829655.1"/>
    </source>
</evidence>
<keyword evidence="2" id="KW-1185">Reference proteome</keyword>
<name>A0ACA9S6I4_9GLOM</name>
<feature type="non-terminal residue" evidence="1">
    <location>
        <position position="1"/>
    </location>
</feature>
<organism evidence="1 2">
    <name type="scientific">Racocetra persica</name>
    <dbReference type="NCBI Taxonomy" id="160502"/>
    <lineage>
        <taxon>Eukaryota</taxon>
        <taxon>Fungi</taxon>
        <taxon>Fungi incertae sedis</taxon>
        <taxon>Mucoromycota</taxon>
        <taxon>Glomeromycotina</taxon>
        <taxon>Glomeromycetes</taxon>
        <taxon>Diversisporales</taxon>
        <taxon>Gigasporaceae</taxon>
        <taxon>Racocetra</taxon>
    </lineage>
</organism>
<comment type="caution">
    <text evidence="1">The sequence shown here is derived from an EMBL/GenBank/DDBJ whole genome shotgun (WGS) entry which is preliminary data.</text>
</comment>
<gene>
    <name evidence="1" type="ORF">RPERSI_LOCUS27555</name>
</gene>
<evidence type="ECO:0000313" key="2">
    <source>
        <dbReference type="Proteomes" id="UP000789920"/>
    </source>
</evidence>
<sequence length="54" mass="5964">ITKAKNQHWAKVLKTHSTSGGELNNTEDSDTKISVLKTEEANNIITRLLQAVSE</sequence>
<dbReference type="Proteomes" id="UP000789920">
    <property type="component" value="Unassembled WGS sequence"/>
</dbReference>
<dbReference type="EMBL" id="CAJVQC010097658">
    <property type="protein sequence ID" value="CAG8829655.1"/>
    <property type="molecule type" value="Genomic_DNA"/>
</dbReference>
<reference evidence="1" key="1">
    <citation type="submission" date="2021-06" db="EMBL/GenBank/DDBJ databases">
        <authorList>
            <person name="Kallberg Y."/>
            <person name="Tangrot J."/>
            <person name="Rosling A."/>
        </authorList>
    </citation>
    <scope>NUCLEOTIDE SEQUENCE</scope>
    <source>
        <strain evidence="1">MA461A</strain>
    </source>
</reference>
<proteinExistence type="predicted"/>